<feature type="region of interest" description="Disordered" evidence="19">
    <location>
        <begin position="466"/>
        <end position="518"/>
    </location>
</feature>
<evidence type="ECO:0000256" key="2">
    <source>
        <dbReference type="ARBA" id="ARBA00004123"/>
    </source>
</evidence>
<dbReference type="OMA" id="HCVEIQR"/>
<dbReference type="PANTHER" id="PTHR11081">
    <property type="entry name" value="FLAP ENDONUCLEASE FAMILY MEMBER"/>
    <property type="match status" value="1"/>
</dbReference>
<dbReference type="VEuPathDB" id="FungiDB:MGL_2953"/>
<keyword evidence="22" id="KW-1185">Reference proteome</keyword>
<evidence type="ECO:0000256" key="13">
    <source>
        <dbReference type="ARBA" id="ARBA00023125"/>
    </source>
</evidence>
<dbReference type="GO" id="GO:0046872">
    <property type="term" value="F:metal ion binding"/>
    <property type="evidence" value="ECO:0007669"/>
    <property type="project" value="UniProtKB-KW"/>
</dbReference>
<evidence type="ECO:0000256" key="19">
    <source>
        <dbReference type="SAM" id="MobiDB-lite"/>
    </source>
</evidence>
<reference evidence="21 22" key="1">
    <citation type="journal article" date="2007" name="Proc. Natl. Acad. Sci. U.S.A.">
        <title>Dandruff-associated Malassezia genomes reveal convergent and divergent virulence traits shared with plant and human fungal pathogens.</title>
        <authorList>
            <person name="Xu J."/>
            <person name="Saunders C.W."/>
            <person name="Hu P."/>
            <person name="Grant R.A."/>
            <person name="Boekhout T."/>
            <person name="Kuramae E.E."/>
            <person name="Kronstad J.W."/>
            <person name="Deangelis Y.M."/>
            <person name="Reeder N.L."/>
            <person name="Johnstone K.R."/>
            <person name="Leland M."/>
            <person name="Fieno A.M."/>
            <person name="Begley W.M."/>
            <person name="Sun Y."/>
            <person name="Lacey M.P."/>
            <person name="Chaudhary T."/>
            <person name="Keough T."/>
            <person name="Chu L."/>
            <person name="Sears R."/>
            <person name="Yuan B."/>
            <person name="Dawson T.L.Jr."/>
        </authorList>
    </citation>
    <scope>NUCLEOTIDE SEQUENCE [LARGE SCALE GENOMIC DNA]</scope>
    <source>
        <strain evidence="22">ATCC MYA-4612 / CBS 7966</strain>
    </source>
</reference>
<evidence type="ECO:0000256" key="16">
    <source>
        <dbReference type="ARBA" id="ARBA00023254"/>
    </source>
</evidence>
<evidence type="ECO:0000259" key="20">
    <source>
        <dbReference type="SMART" id="SM00484"/>
    </source>
</evidence>
<protein>
    <recommendedName>
        <fullName evidence="20">XPG-I domain-containing protein</fullName>
    </recommendedName>
</protein>
<feature type="compositionally biased region" description="Polar residues" evidence="19">
    <location>
        <begin position="339"/>
        <end position="353"/>
    </location>
</feature>
<dbReference type="AlphaFoldDB" id="A8Q6F7"/>
<dbReference type="GO" id="GO:0006281">
    <property type="term" value="P:DNA repair"/>
    <property type="evidence" value="ECO:0007669"/>
    <property type="project" value="UniProtKB-KW"/>
</dbReference>
<keyword evidence="12" id="KW-0007">Acetylation</keyword>
<dbReference type="GO" id="GO:0017108">
    <property type="term" value="F:5'-flap endonuclease activity"/>
    <property type="evidence" value="ECO:0007669"/>
    <property type="project" value="TreeGrafter"/>
</dbReference>
<dbReference type="GO" id="GO:0003677">
    <property type="term" value="F:DNA binding"/>
    <property type="evidence" value="ECO:0007669"/>
    <property type="project" value="UniProtKB-KW"/>
</dbReference>
<evidence type="ECO:0000256" key="12">
    <source>
        <dbReference type="ARBA" id="ARBA00022990"/>
    </source>
</evidence>
<dbReference type="KEGG" id="mgl:MGL_2953"/>
<dbReference type="InterPro" id="IPR029060">
    <property type="entry name" value="PIN-like_dom_sf"/>
</dbReference>
<keyword evidence="9" id="KW-0269">Exonuclease</keyword>
<comment type="subcellular location">
    <subcellularLocation>
        <location evidence="2">Nucleus</location>
    </subcellularLocation>
</comment>
<dbReference type="OrthoDB" id="26491at2759"/>
<feature type="region of interest" description="Disordered" evidence="19">
    <location>
        <begin position="533"/>
        <end position="558"/>
    </location>
</feature>
<keyword evidence="5" id="KW-0479">Metal-binding</keyword>
<evidence type="ECO:0000256" key="3">
    <source>
        <dbReference type="ARBA" id="ARBA00022553"/>
    </source>
</evidence>
<evidence type="ECO:0000256" key="8">
    <source>
        <dbReference type="ARBA" id="ARBA00022801"/>
    </source>
</evidence>
<dbReference type="STRING" id="425265.A8Q6F7"/>
<evidence type="ECO:0000256" key="17">
    <source>
        <dbReference type="ARBA" id="ARBA00057694"/>
    </source>
</evidence>
<dbReference type="GeneID" id="5854274"/>
<dbReference type="EMBL" id="AAYY01000010">
    <property type="protein sequence ID" value="EDP42753.1"/>
    <property type="molecule type" value="Genomic_DNA"/>
</dbReference>
<dbReference type="FunFam" id="3.40.50.1010:FF:000111">
    <property type="entry name" value="Exonuclease 1"/>
    <property type="match status" value="1"/>
</dbReference>
<dbReference type="InterPro" id="IPR019974">
    <property type="entry name" value="XPG_CS"/>
</dbReference>
<dbReference type="Proteomes" id="UP000008837">
    <property type="component" value="Unassembled WGS sequence"/>
</dbReference>
<evidence type="ECO:0000256" key="11">
    <source>
        <dbReference type="ARBA" id="ARBA00022859"/>
    </source>
</evidence>
<organism evidence="21 22">
    <name type="scientific">Malassezia globosa (strain ATCC MYA-4612 / CBS 7966)</name>
    <name type="common">Dandruff-associated fungus</name>
    <dbReference type="NCBI Taxonomy" id="425265"/>
    <lineage>
        <taxon>Eukaryota</taxon>
        <taxon>Fungi</taxon>
        <taxon>Dikarya</taxon>
        <taxon>Basidiomycota</taxon>
        <taxon>Ustilaginomycotina</taxon>
        <taxon>Malasseziomycetes</taxon>
        <taxon>Malasseziales</taxon>
        <taxon>Malasseziaceae</taxon>
        <taxon>Malassezia</taxon>
    </lineage>
</organism>
<dbReference type="SUPFAM" id="SSF47807">
    <property type="entry name" value="5' to 3' exonuclease, C-terminal subdomain"/>
    <property type="match status" value="1"/>
</dbReference>
<dbReference type="InterPro" id="IPR008918">
    <property type="entry name" value="HhH2"/>
</dbReference>
<evidence type="ECO:0000256" key="14">
    <source>
        <dbReference type="ARBA" id="ARBA00023204"/>
    </source>
</evidence>
<dbReference type="InterPro" id="IPR036279">
    <property type="entry name" value="5-3_exonuclease_C_sf"/>
</dbReference>
<feature type="region of interest" description="Disordered" evidence="19">
    <location>
        <begin position="300"/>
        <end position="403"/>
    </location>
</feature>
<keyword evidence="15" id="KW-0539">Nucleus</keyword>
<dbReference type="GO" id="GO:0051321">
    <property type="term" value="P:meiotic cell cycle"/>
    <property type="evidence" value="ECO:0007669"/>
    <property type="project" value="UniProtKB-KW"/>
</dbReference>
<dbReference type="InterPro" id="IPR006084">
    <property type="entry name" value="XPG/Rad2"/>
</dbReference>
<dbReference type="SMART" id="SM00484">
    <property type="entry name" value="XPGI"/>
    <property type="match status" value="1"/>
</dbReference>
<dbReference type="Pfam" id="PF00867">
    <property type="entry name" value="XPG_I"/>
    <property type="match status" value="1"/>
</dbReference>
<keyword evidence="6" id="KW-0255">Endonuclease</keyword>
<dbReference type="FunCoup" id="A8Q6F7">
    <property type="interactions" value="199"/>
</dbReference>
<dbReference type="InterPro" id="IPR006086">
    <property type="entry name" value="XPG-I_dom"/>
</dbReference>
<dbReference type="SUPFAM" id="SSF88723">
    <property type="entry name" value="PIN domain-like"/>
    <property type="match status" value="1"/>
</dbReference>
<dbReference type="PROSITE" id="PS00842">
    <property type="entry name" value="XPG_2"/>
    <property type="match status" value="1"/>
</dbReference>
<dbReference type="GO" id="GO:0005634">
    <property type="term" value="C:nucleus"/>
    <property type="evidence" value="ECO:0007669"/>
    <property type="project" value="UniProtKB-SubCell"/>
</dbReference>
<evidence type="ECO:0000313" key="21">
    <source>
        <dbReference type="EMBL" id="EDP42753.1"/>
    </source>
</evidence>
<dbReference type="InParanoid" id="A8Q6F7"/>
<keyword evidence="8" id="KW-0378">Hydrolase</keyword>
<evidence type="ECO:0000313" key="22">
    <source>
        <dbReference type="Proteomes" id="UP000008837"/>
    </source>
</evidence>
<evidence type="ECO:0000256" key="5">
    <source>
        <dbReference type="ARBA" id="ARBA00022723"/>
    </source>
</evidence>
<dbReference type="GO" id="GO:0002376">
    <property type="term" value="P:immune system process"/>
    <property type="evidence" value="ECO:0007669"/>
    <property type="project" value="UniProtKB-KW"/>
</dbReference>
<evidence type="ECO:0000256" key="10">
    <source>
        <dbReference type="ARBA" id="ARBA00022842"/>
    </source>
</evidence>
<sequence>MSKRDSVSNLTYRRRQEHRTRGLQYYREKRGSAARDAFVRSIDVTPSMAYELIKILRAQGIPYVVAPYEADAQLAYLEQEGLIDAIITEDSDLLVFGCKTVLFKLDTYGHCVEIQRDRFVHAKQLAFDGWSLDDFRRMAILSGCDYLPSITGMGLKNAHKFLRKYESIERVLRVLQLEGKMHVPPAYAADFARAEFTFAHQRVWDPRGPGSLTTLAPLPCDINEDLLACIGIPPSLEEARAIAHGDLCPITRQPLSRPALGIALAPAQSVLSSHSVHAGHPGRAPQQTLHSFFRSSASAAPPRMSLAVSKDKVDRADSSTSSTTTTSSSCASLLDTASRSTPCTSPAHSVSGSGTDGEADVDEKSKGTTPPPSSPDAQSESDVVDACVSSPASSPPPPFAPLAKVAVNPMHSTPARRASPPPVTPMSTGLAWHDTSESAEHDMARRSAWFQRFKYSGTRARHVVLPKSLPSMPRTPPTPVPKPDRRLRLGKRPSPPPSAAESPTTKRMALDTPQHPDVPAEASMAMRTLPSMSTTLATPETLASRATAPVSSAGTSVGHGSMKLLQFQYRQS</sequence>
<keyword evidence="7" id="KW-0227">DNA damage</keyword>
<gene>
    <name evidence="21" type="ORF">MGL_2953</name>
</gene>
<dbReference type="FunFam" id="1.10.150.20:FF:000011">
    <property type="entry name" value="exonuclease 1"/>
    <property type="match status" value="1"/>
</dbReference>
<dbReference type="SMART" id="SM00279">
    <property type="entry name" value="HhH2"/>
    <property type="match status" value="1"/>
</dbReference>
<keyword evidence="11" id="KW-0391">Immunity</keyword>
<evidence type="ECO:0000256" key="15">
    <source>
        <dbReference type="ARBA" id="ARBA00023242"/>
    </source>
</evidence>
<evidence type="ECO:0000256" key="1">
    <source>
        <dbReference type="ARBA" id="ARBA00001946"/>
    </source>
</evidence>
<keyword evidence="4" id="KW-0540">Nuclease</keyword>
<proteinExistence type="predicted"/>
<keyword evidence="10" id="KW-0460">Magnesium</keyword>
<keyword evidence="14" id="KW-0234">DNA repair</keyword>
<dbReference type="GO" id="GO:0035312">
    <property type="term" value="F:5'-3' DNA exonuclease activity"/>
    <property type="evidence" value="ECO:0007669"/>
    <property type="project" value="InterPro"/>
</dbReference>
<dbReference type="PANTHER" id="PTHR11081:SF65">
    <property type="entry name" value="DNA DAMAGE-INDUCIBLE PROTEIN DIN7-RELATED"/>
    <property type="match status" value="1"/>
</dbReference>
<feature type="compositionally biased region" description="Low complexity" evidence="19">
    <location>
        <begin position="318"/>
        <end position="338"/>
    </location>
</feature>
<dbReference type="Gene3D" id="3.40.50.1010">
    <property type="entry name" value="5'-nuclease"/>
    <property type="match status" value="1"/>
</dbReference>
<feature type="domain" description="XPG-I" evidence="20">
    <location>
        <begin position="57"/>
        <end position="127"/>
    </location>
</feature>
<accession>A8Q6F7</accession>
<comment type="function">
    <text evidence="17">5'-&gt;3' double-stranded DNA exonuclease which may also possess a cryptic 3'-&gt;5' double-stranded DNA exonuclease activity. Functions in DNA mismatch repair (MMR) to excise mismatch-containing DNA tracts directed by strand breaks located either 5' or 3' to the mismatch. Also exhibits endonuclease activity against 5'-overhanging flap structures similar to those generated by displacement synthesis when DNA polymerase encounters the 5'-end of a downstream Okazaki fragment. Required for somatic hypermutation (SHM) and class switch recombination (CSR) of immunoglobulin genes. Essential for male and female meiosis.</text>
</comment>
<dbReference type="InterPro" id="IPR037315">
    <property type="entry name" value="EXO1_H3TH"/>
</dbReference>
<evidence type="ECO:0000256" key="7">
    <source>
        <dbReference type="ARBA" id="ARBA00022763"/>
    </source>
</evidence>
<evidence type="ECO:0000256" key="18">
    <source>
        <dbReference type="ARBA" id="ARBA00064664"/>
    </source>
</evidence>
<evidence type="ECO:0000256" key="9">
    <source>
        <dbReference type="ARBA" id="ARBA00022839"/>
    </source>
</evidence>
<keyword evidence="16" id="KW-0469">Meiosis</keyword>
<keyword evidence="3" id="KW-0597">Phosphoprotein</keyword>
<dbReference type="RefSeq" id="XP_001729967.1">
    <property type="nucleotide sequence ID" value="XM_001729915.1"/>
</dbReference>
<dbReference type="PRINTS" id="PR00853">
    <property type="entry name" value="XPGRADSUPER"/>
</dbReference>
<evidence type="ECO:0000256" key="6">
    <source>
        <dbReference type="ARBA" id="ARBA00022759"/>
    </source>
</evidence>
<dbReference type="Gene3D" id="1.10.150.20">
    <property type="entry name" value="5' to 3' exonuclease, C-terminal subdomain"/>
    <property type="match status" value="1"/>
</dbReference>
<name>A8Q6F7_MALGO</name>
<dbReference type="CDD" id="cd09908">
    <property type="entry name" value="H3TH_EXO1"/>
    <property type="match status" value="1"/>
</dbReference>
<comment type="caution">
    <text evidence="21">The sequence shown here is derived from an EMBL/GenBank/DDBJ whole genome shotgun (WGS) entry which is preliminary data.</text>
</comment>
<comment type="cofactor">
    <cofactor evidence="1">
        <name>Mg(2+)</name>
        <dbReference type="ChEBI" id="CHEBI:18420"/>
    </cofactor>
</comment>
<comment type="subunit">
    <text evidence="18">Interacts with the MLH1-PMS2 heterodimer via MLH1. Interacts with MSH3. Interacts with the MSH2-MSH6 heterodimer via MSH2, and this interaction may increase the processivity of the 5'-&gt;3' exonuclease activity. Interacts with PCNA, and this interaction may both stimulate the cryptic 3'-&gt;5' exonuclease activity and suppress the 5'-&gt;3' exonuclease activity. Interacts with WRN, and this interaction stimulates both the 5'-&gt;3' exonuclease activity and cleavage of 5'-overhanging flap structures. Interacts with RECQL/RECQ1, and this interaction stimulates cleavage of 5'-overhanging flap structures. Interacts with DNA helicase ZGRF1; the interaction is increased following DNA damage induction.</text>
</comment>
<keyword evidence="13" id="KW-0238">DNA-binding</keyword>
<evidence type="ECO:0000256" key="4">
    <source>
        <dbReference type="ARBA" id="ARBA00022722"/>
    </source>
</evidence>